<organism evidence="2 3">
    <name type="scientific">Caulobacter mirabilis</name>
    <dbReference type="NCBI Taxonomy" id="69666"/>
    <lineage>
        <taxon>Bacteria</taxon>
        <taxon>Pseudomonadati</taxon>
        <taxon>Pseudomonadota</taxon>
        <taxon>Alphaproteobacteria</taxon>
        <taxon>Caulobacterales</taxon>
        <taxon>Caulobacteraceae</taxon>
        <taxon>Caulobacter</taxon>
    </lineage>
</organism>
<dbReference type="Pfam" id="PF11188">
    <property type="entry name" value="DUF2975"/>
    <property type="match status" value="1"/>
</dbReference>
<feature type="transmembrane region" description="Helical" evidence="1">
    <location>
        <begin position="67"/>
        <end position="87"/>
    </location>
</feature>
<keyword evidence="1" id="KW-0472">Membrane</keyword>
<sequence>MALATDSKLVDQSRLFEGVAWAAVIAVSIQLWFVFDPMTTLGPIYDAALARDSAAAKAASPLVFDRIAAVLPALCYLGGLMAVAHIFERVAKGELFSAANARGLAEVGASLLWGAAATAIVAPLIRTVTAGFGGWGGFRLEPETWVIAVIGGAILVLGRMLSSAVALKTELEEIV</sequence>
<dbReference type="RefSeq" id="WP_099623531.1">
    <property type="nucleotide sequence ID" value="NZ_CP024201.1"/>
</dbReference>
<dbReference type="AlphaFoldDB" id="A0A2D2B205"/>
<proteinExistence type="predicted"/>
<protein>
    <recommendedName>
        <fullName evidence="4">DUF2975 domain-containing protein</fullName>
    </recommendedName>
</protein>
<dbReference type="Proteomes" id="UP000228945">
    <property type="component" value="Chromosome"/>
</dbReference>
<gene>
    <name evidence="2" type="ORF">CSW64_18770</name>
</gene>
<dbReference type="InterPro" id="IPR021354">
    <property type="entry name" value="DUF2975"/>
</dbReference>
<dbReference type="EMBL" id="CP024201">
    <property type="protein sequence ID" value="ATQ44283.1"/>
    <property type="molecule type" value="Genomic_DNA"/>
</dbReference>
<dbReference type="OrthoDB" id="7629533at2"/>
<keyword evidence="3" id="KW-1185">Reference proteome</keyword>
<dbReference type="KEGG" id="cmb:CSW64_18770"/>
<evidence type="ECO:0000313" key="2">
    <source>
        <dbReference type="EMBL" id="ATQ44283.1"/>
    </source>
</evidence>
<accession>A0A2D2B205</accession>
<reference evidence="2 3" key="1">
    <citation type="submission" date="2017-10" db="EMBL/GenBank/DDBJ databases">
        <title>Genome sequence of Caulobacter mirabilis FWC38.</title>
        <authorList>
            <person name="Fiebig A."/>
            <person name="Crosson S."/>
        </authorList>
    </citation>
    <scope>NUCLEOTIDE SEQUENCE [LARGE SCALE GENOMIC DNA]</scope>
    <source>
        <strain evidence="2 3">FWC 38</strain>
    </source>
</reference>
<keyword evidence="1" id="KW-0812">Transmembrane</keyword>
<name>A0A2D2B205_9CAUL</name>
<feature type="transmembrane region" description="Helical" evidence="1">
    <location>
        <begin position="15"/>
        <end position="35"/>
    </location>
</feature>
<evidence type="ECO:0008006" key="4">
    <source>
        <dbReference type="Google" id="ProtNLM"/>
    </source>
</evidence>
<evidence type="ECO:0000256" key="1">
    <source>
        <dbReference type="SAM" id="Phobius"/>
    </source>
</evidence>
<feature type="transmembrane region" description="Helical" evidence="1">
    <location>
        <begin position="145"/>
        <end position="167"/>
    </location>
</feature>
<feature type="transmembrane region" description="Helical" evidence="1">
    <location>
        <begin position="107"/>
        <end position="125"/>
    </location>
</feature>
<evidence type="ECO:0000313" key="3">
    <source>
        <dbReference type="Proteomes" id="UP000228945"/>
    </source>
</evidence>
<keyword evidence="1" id="KW-1133">Transmembrane helix</keyword>